<proteinExistence type="predicted"/>
<keyword evidence="2" id="KW-1185">Reference proteome</keyword>
<dbReference type="RefSeq" id="WP_301757388.1">
    <property type="nucleotide sequence ID" value="NZ_JAUJSQ010000020.1"/>
</dbReference>
<protein>
    <recommendedName>
        <fullName evidence="3">Knr4/Smi1-like domain-containing protein</fullName>
    </recommendedName>
</protein>
<sequence>MQTVDSVFHEIRQILGVDVGAVHQTTTTAASRLPSNDEVATWLSALRGGNLQIPWSAEELRLYGNEASMEGGQIGYRVDKVGKRLQNWPDDWVVLGEISGDPIIGRVGENGCAILFARHGSGPWRANVVSDDTAAFAEVLRTWCDLFVRRYSKDIYDDTLAVRPDFLAELRQRANQTLSNSETDVFMSMVDG</sequence>
<comment type="caution">
    <text evidence="1">The sequence shown here is derived from an EMBL/GenBank/DDBJ whole genome shotgun (WGS) entry which is preliminary data.</text>
</comment>
<name>A0ABT8PMZ3_9BURK</name>
<evidence type="ECO:0000313" key="1">
    <source>
        <dbReference type="EMBL" id="MDN7935990.1"/>
    </source>
</evidence>
<dbReference type="EMBL" id="JAUJSQ010000020">
    <property type="protein sequence ID" value="MDN7935990.1"/>
    <property type="molecule type" value="Genomic_DNA"/>
</dbReference>
<evidence type="ECO:0008006" key="3">
    <source>
        <dbReference type="Google" id="ProtNLM"/>
    </source>
</evidence>
<reference evidence="1" key="1">
    <citation type="submission" date="2023-07" db="EMBL/GenBank/DDBJ databases">
        <title>A collection of bacterial strains from the Burkholderia cepacia Research Laboratory and Repository.</title>
        <authorList>
            <person name="Lipuma J."/>
            <person name="Spilker T."/>
            <person name="Caverly L."/>
        </authorList>
    </citation>
    <scope>NUCLEOTIDE SEQUENCE</scope>
    <source>
        <strain evidence="1">AU42020</strain>
    </source>
</reference>
<dbReference type="Proteomes" id="UP001171606">
    <property type="component" value="Unassembled WGS sequence"/>
</dbReference>
<organism evidence="1 2">
    <name type="scientific">Burkholderia metallica</name>
    <dbReference type="NCBI Taxonomy" id="488729"/>
    <lineage>
        <taxon>Bacteria</taxon>
        <taxon>Pseudomonadati</taxon>
        <taxon>Pseudomonadota</taxon>
        <taxon>Betaproteobacteria</taxon>
        <taxon>Burkholderiales</taxon>
        <taxon>Burkholderiaceae</taxon>
        <taxon>Burkholderia</taxon>
        <taxon>Burkholderia cepacia complex</taxon>
    </lineage>
</organism>
<gene>
    <name evidence="1" type="ORF">QZM52_32440</name>
</gene>
<accession>A0ABT8PMZ3</accession>
<evidence type="ECO:0000313" key="2">
    <source>
        <dbReference type="Proteomes" id="UP001171606"/>
    </source>
</evidence>